<dbReference type="SUPFAM" id="SSF88713">
    <property type="entry name" value="Glycoside hydrolase/deacetylase"/>
    <property type="match status" value="1"/>
</dbReference>
<dbReference type="FunCoup" id="A0A146GEC2">
    <property type="interactions" value="76"/>
</dbReference>
<keyword evidence="2 4" id="KW-0732">Signal</keyword>
<proteinExistence type="predicted"/>
<dbReference type="CDD" id="cd10973">
    <property type="entry name" value="CE4_DAC_u4_5s"/>
    <property type="match status" value="1"/>
</dbReference>
<dbReference type="RefSeq" id="WP_075080433.1">
    <property type="nucleotide sequence ID" value="NZ_BDCO01000002.1"/>
</dbReference>
<evidence type="ECO:0000259" key="5">
    <source>
        <dbReference type="PROSITE" id="PS51677"/>
    </source>
</evidence>
<feature type="domain" description="NodB homology" evidence="5">
    <location>
        <begin position="112"/>
        <end position="400"/>
    </location>
</feature>
<evidence type="ECO:0000256" key="2">
    <source>
        <dbReference type="ARBA" id="ARBA00022729"/>
    </source>
</evidence>
<dbReference type="EMBL" id="BDCO01000002">
    <property type="protein sequence ID" value="GAT34836.1"/>
    <property type="molecule type" value="Genomic_DNA"/>
</dbReference>
<evidence type="ECO:0000256" key="4">
    <source>
        <dbReference type="SAM" id="SignalP"/>
    </source>
</evidence>
<organism evidence="6 7">
    <name type="scientific">Terrimicrobium sacchariphilum</name>
    <dbReference type="NCBI Taxonomy" id="690879"/>
    <lineage>
        <taxon>Bacteria</taxon>
        <taxon>Pseudomonadati</taxon>
        <taxon>Verrucomicrobiota</taxon>
        <taxon>Terrimicrobiia</taxon>
        <taxon>Terrimicrobiales</taxon>
        <taxon>Terrimicrobiaceae</taxon>
        <taxon>Terrimicrobium</taxon>
    </lineage>
</organism>
<evidence type="ECO:0000256" key="1">
    <source>
        <dbReference type="ARBA" id="ARBA00004613"/>
    </source>
</evidence>
<keyword evidence="7" id="KW-1185">Reference proteome</keyword>
<dbReference type="GO" id="GO:0005975">
    <property type="term" value="P:carbohydrate metabolic process"/>
    <property type="evidence" value="ECO:0007669"/>
    <property type="project" value="InterPro"/>
</dbReference>
<dbReference type="InterPro" id="IPR051398">
    <property type="entry name" value="Polysacch_Deacetylase"/>
</dbReference>
<dbReference type="GO" id="GO:0016810">
    <property type="term" value="F:hydrolase activity, acting on carbon-nitrogen (but not peptide) bonds"/>
    <property type="evidence" value="ECO:0007669"/>
    <property type="project" value="InterPro"/>
</dbReference>
<dbReference type="AlphaFoldDB" id="A0A146GEC2"/>
<dbReference type="PANTHER" id="PTHR34216:SF3">
    <property type="entry name" value="POLY-BETA-1,6-N-ACETYL-D-GLUCOSAMINE N-DEACETYLASE"/>
    <property type="match status" value="1"/>
</dbReference>
<evidence type="ECO:0000256" key="3">
    <source>
        <dbReference type="SAM" id="MobiDB-lite"/>
    </source>
</evidence>
<comment type="subcellular location">
    <subcellularLocation>
        <location evidence="1">Secreted</location>
    </subcellularLocation>
</comment>
<gene>
    <name evidence="6" type="ORF">TSACC_23270</name>
</gene>
<dbReference type="OrthoDB" id="9778320at2"/>
<feature type="signal peptide" evidence="4">
    <location>
        <begin position="1"/>
        <end position="26"/>
    </location>
</feature>
<dbReference type="PROSITE" id="PS51677">
    <property type="entry name" value="NODB"/>
    <property type="match status" value="1"/>
</dbReference>
<dbReference type="STRING" id="690879.TSACC_23270"/>
<dbReference type="InterPro" id="IPR002509">
    <property type="entry name" value="NODB_dom"/>
</dbReference>
<evidence type="ECO:0000313" key="6">
    <source>
        <dbReference type="EMBL" id="GAT34836.1"/>
    </source>
</evidence>
<dbReference type="InParanoid" id="A0A146GEC2"/>
<reference evidence="7" key="1">
    <citation type="journal article" date="2017" name="Genome Announc.">
        <title>Draft Genome Sequence of Terrimicrobium sacchariphilum NM-5T, a Facultative Anaerobic Soil Bacterium of the Class Spartobacteria.</title>
        <authorList>
            <person name="Qiu Y.L."/>
            <person name="Tourlousse D.M."/>
            <person name="Matsuura N."/>
            <person name="Ohashi A."/>
            <person name="Sekiguchi Y."/>
        </authorList>
    </citation>
    <scope>NUCLEOTIDE SEQUENCE [LARGE SCALE GENOMIC DNA]</scope>
    <source>
        <strain evidence="7">NM-5</strain>
    </source>
</reference>
<dbReference type="PROSITE" id="PS51257">
    <property type="entry name" value="PROKAR_LIPOPROTEIN"/>
    <property type="match status" value="1"/>
</dbReference>
<accession>A0A146GEC2</accession>
<feature type="region of interest" description="Disordered" evidence="3">
    <location>
        <begin position="19"/>
        <end position="47"/>
    </location>
</feature>
<dbReference type="InterPro" id="IPR011330">
    <property type="entry name" value="Glyco_hydro/deAcase_b/a-brl"/>
</dbReference>
<dbReference type="Pfam" id="PF01522">
    <property type="entry name" value="Polysacc_deac_1"/>
    <property type="match status" value="1"/>
</dbReference>
<protein>
    <submittedName>
        <fullName evidence="6">Polysaccharide deacetylase</fullName>
    </submittedName>
</protein>
<sequence>MRKCLLAVAMAALALSGCKKSAPAPAPEPTPAPTATPAPTPEPTPTPVVIDKTARVIVLCYHRFDQKPKDSLSISPQDFEAQMQALKDQGIEVIPMEDFLAWRRGEKNIPSKAAVVTIDDGYLSGYTTAWPILRKFNYPFTMFIYTDYVKGGPKSGGQSMTWEQLAEMRDAGVDIGSHTVSHTALTGKKGRTPEQYEAWVKDELERSKQILEQKLGIQIKTLAYPYGMHNELVRKIATDAGYEAAFTVYGQHLGFGGDPVMQGRYAIESTKPDVFQKAIAFSAGAAAPAGVEGITAIPASAAMVTIPAEGETISTAEPEIKANLAALGKVDPKSVVMRVSGLGAVPATYDPATKTVSYKMQQKIRSSEVTVIISATADGRKIETRWTFKYDPTAAPAPQS</sequence>
<comment type="caution">
    <text evidence="6">The sequence shown here is derived from an EMBL/GenBank/DDBJ whole genome shotgun (WGS) entry which is preliminary data.</text>
</comment>
<evidence type="ECO:0000313" key="7">
    <source>
        <dbReference type="Proteomes" id="UP000076023"/>
    </source>
</evidence>
<dbReference type="GO" id="GO:0005576">
    <property type="term" value="C:extracellular region"/>
    <property type="evidence" value="ECO:0007669"/>
    <property type="project" value="UniProtKB-SubCell"/>
</dbReference>
<name>A0A146GEC2_TERSA</name>
<dbReference type="Proteomes" id="UP000076023">
    <property type="component" value="Unassembled WGS sequence"/>
</dbReference>
<dbReference type="PANTHER" id="PTHR34216">
    <property type="match status" value="1"/>
</dbReference>
<feature type="chain" id="PRO_5007524784" evidence="4">
    <location>
        <begin position="27"/>
        <end position="400"/>
    </location>
</feature>
<dbReference type="Gene3D" id="3.20.20.370">
    <property type="entry name" value="Glycoside hydrolase/deacetylase"/>
    <property type="match status" value="1"/>
</dbReference>
<feature type="compositionally biased region" description="Pro residues" evidence="3">
    <location>
        <begin position="24"/>
        <end position="46"/>
    </location>
</feature>